<proteinExistence type="predicted"/>
<accession>A0A382IAV8</accession>
<evidence type="ECO:0000313" key="1">
    <source>
        <dbReference type="EMBL" id="SVB96874.1"/>
    </source>
</evidence>
<protein>
    <submittedName>
        <fullName evidence="1">Uncharacterized protein</fullName>
    </submittedName>
</protein>
<dbReference type="AlphaFoldDB" id="A0A382IAV8"/>
<dbReference type="EMBL" id="UINC01066305">
    <property type="protein sequence ID" value="SVB96874.1"/>
    <property type="molecule type" value="Genomic_DNA"/>
</dbReference>
<reference evidence="1" key="1">
    <citation type="submission" date="2018-05" db="EMBL/GenBank/DDBJ databases">
        <authorList>
            <person name="Lanie J.A."/>
            <person name="Ng W.-L."/>
            <person name="Kazmierczak K.M."/>
            <person name="Andrzejewski T.M."/>
            <person name="Davidsen T.M."/>
            <person name="Wayne K.J."/>
            <person name="Tettelin H."/>
            <person name="Glass J.I."/>
            <person name="Rusch D."/>
            <person name="Podicherti R."/>
            <person name="Tsui H.-C.T."/>
            <person name="Winkler M.E."/>
        </authorList>
    </citation>
    <scope>NUCLEOTIDE SEQUENCE</scope>
</reference>
<organism evidence="1">
    <name type="scientific">marine metagenome</name>
    <dbReference type="NCBI Taxonomy" id="408172"/>
    <lineage>
        <taxon>unclassified sequences</taxon>
        <taxon>metagenomes</taxon>
        <taxon>ecological metagenomes</taxon>
    </lineage>
</organism>
<name>A0A382IAV8_9ZZZZ</name>
<gene>
    <name evidence="1" type="ORF">METZ01_LOCUS249728</name>
</gene>
<sequence>MPNWCSNRVYIDGSQEELDRFDDYVGTEKARFQLNKIIPMPENIYKGSLGEKEKRKYGDKNWYDWSVQHWGTKWEIDPLSIEIEDSGPEQVTYSFETAWGPPFHVYNHLVEEFPKLNIEWYYRDEFEEEGQYL</sequence>